<dbReference type="GO" id="GO:0032993">
    <property type="term" value="C:protein-DNA complex"/>
    <property type="evidence" value="ECO:0007669"/>
    <property type="project" value="TreeGrafter"/>
</dbReference>
<comment type="caution">
    <text evidence="6">The sequence shown here is derived from an EMBL/GenBank/DDBJ whole genome shotgun (WGS) entry which is preliminary data.</text>
</comment>
<dbReference type="SUPFAM" id="SSF46785">
    <property type="entry name" value="Winged helix' DNA-binding domain"/>
    <property type="match status" value="1"/>
</dbReference>
<organism evidence="6 7">
    <name type="scientific">Nocardioides panaciterrulae</name>
    <dbReference type="NCBI Taxonomy" id="661492"/>
    <lineage>
        <taxon>Bacteria</taxon>
        <taxon>Bacillati</taxon>
        <taxon>Actinomycetota</taxon>
        <taxon>Actinomycetes</taxon>
        <taxon>Propionibacteriales</taxon>
        <taxon>Nocardioidaceae</taxon>
        <taxon>Nocardioides</taxon>
    </lineage>
</organism>
<keyword evidence="2" id="KW-0805">Transcription regulation</keyword>
<evidence type="ECO:0000256" key="2">
    <source>
        <dbReference type="ARBA" id="ARBA00023015"/>
    </source>
</evidence>
<evidence type="ECO:0000256" key="4">
    <source>
        <dbReference type="ARBA" id="ARBA00023163"/>
    </source>
</evidence>
<dbReference type="Gene3D" id="3.40.190.10">
    <property type="entry name" value="Periplasmic binding protein-like II"/>
    <property type="match status" value="2"/>
</dbReference>
<evidence type="ECO:0000256" key="1">
    <source>
        <dbReference type="ARBA" id="ARBA00009437"/>
    </source>
</evidence>
<reference evidence="6 7" key="1">
    <citation type="submission" date="2020-07" db="EMBL/GenBank/DDBJ databases">
        <title>Sequencing the genomes of 1000 actinobacteria strains.</title>
        <authorList>
            <person name="Klenk H.-P."/>
        </authorList>
    </citation>
    <scope>NUCLEOTIDE SEQUENCE [LARGE SCALE GENOMIC DNA]</scope>
    <source>
        <strain evidence="6 7">DSM 21350</strain>
    </source>
</reference>
<dbReference type="Proteomes" id="UP000535511">
    <property type="component" value="Unassembled WGS sequence"/>
</dbReference>
<keyword evidence="7" id="KW-1185">Reference proteome</keyword>
<name>A0A7Y9E3C6_9ACTN</name>
<dbReference type="InterPro" id="IPR036388">
    <property type="entry name" value="WH-like_DNA-bd_sf"/>
</dbReference>
<dbReference type="InterPro" id="IPR000847">
    <property type="entry name" value="LysR_HTH_N"/>
</dbReference>
<dbReference type="EMBL" id="JACCBG010000001">
    <property type="protein sequence ID" value="NYD40468.1"/>
    <property type="molecule type" value="Genomic_DNA"/>
</dbReference>
<dbReference type="Pfam" id="PF00126">
    <property type="entry name" value="HTH_1"/>
    <property type="match status" value="1"/>
</dbReference>
<feature type="domain" description="HTH lysR-type" evidence="5">
    <location>
        <begin position="4"/>
        <end position="61"/>
    </location>
</feature>
<dbReference type="GO" id="GO:0003677">
    <property type="term" value="F:DNA binding"/>
    <property type="evidence" value="ECO:0007669"/>
    <property type="project" value="UniProtKB-KW"/>
</dbReference>
<evidence type="ECO:0000313" key="6">
    <source>
        <dbReference type="EMBL" id="NYD40468.1"/>
    </source>
</evidence>
<comment type="similarity">
    <text evidence="1">Belongs to the LysR transcriptional regulatory family.</text>
</comment>
<dbReference type="AlphaFoldDB" id="A0A7Y9E3C6"/>
<dbReference type="Pfam" id="PF03466">
    <property type="entry name" value="LysR_substrate"/>
    <property type="match status" value="1"/>
</dbReference>
<dbReference type="PANTHER" id="PTHR30346">
    <property type="entry name" value="TRANSCRIPTIONAL DUAL REGULATOR HCAR-RELATED"/>
    <property type="match status" value="1"/>
</dbReference>
<sequence>MRQLDVGRLRLLAAIARHGSMTGAAAALAYTPSAISQQVRRLEAEIGHPVLERHARGVILTDAGKAIVAHIGSIDRQLEALNVELDDIAGLRAGSLRLGTFPTVASSLLPLAVNRLHERHPGVRLSVVSARLELLLENLERRRVEMALLWDYEWSRISQPGLDLRHLTEDPTAVVVSSSHPLAARGSVRMAELADESWVIRGGGHPVAEVLSRTAHAAGFEPAVSFEANDYQEAQAMVAVGMGIALAPRLALANLRDDVTVLSLGVDAPRRRILLASLAGRVSTPAEAAMAEILAAVARASAVRPSDRP</sequence>
<dbReference type="Gene3D" id="1.10.10.10">
    <property type="entry name" value="Winged helix-like DNA-binding domain superfamily/Winged helix DNA-binding domain"/>
    <property type="match status" value="1"/>
</dbReference>
<proteinExistence type="inferred from homology"/>
<dbReference type="InterPro" id="IPR036390">
    <property type="entry name" value="WH_DNA-bd_sf"/>
</dbReference>
<protein>
    <submittedName>
        <fullName evidence="6">Molybdate transport repressor ModE-like protein</fullName>
    </submittedName>
</protein>
<dbReference type="InterPro" id="IPR005119">
    <property type="entry name" value="LysR_subst-bd"/>
</dbReference>
<dbReference type="PROSITE" id="PS50931">
    <property type="entry name" value="HTH_LYSR"/>
    <property type="match status" value="1"/>
</dbReference>
<dbReference type="PANTHER" id="PTHR30346:SF29">
    <property type="entry name" value="LYSR SUBSTRATE-BINDING"/>
    <property type="match status" value="1"/>
</dbReference>
<dbReference type="GO" id="GO:0003700">
    <property type="term" value="F:DNA-binding transcription factor activity"/>
    <property type="evidence" value="ECO:0007669"/>
    <property type="project" value="InterPro"/>
</dbReference>
<keyword evidence="4" id="KW-0804">Transcription</keyword>
<dbReference type="CDD" id="cd08423">
    <property type="entry name" value="PBP2_LTTR_like_6"/>
    <property type="match status" value="1"/>
</dbReference>
<evidence type="ECO:0000313" key="7">
    <source>
        <dbReference type="Proteomes" id="UP000535511"/>
    </source>
</evidence>
<evidence type="ECO:0000256" key="3">
    <source>
        <dbReference type="ARBA" id="ARBA00023125"/>
    </source>
</evidence>
<dbReference type="FunFam" id="1.10.10.10:FF:000001">
    <property type="entry name" value="LysR family transcriptional regulator"/>
    <property type="match status" value="1"/>
</dbReference>
<evidence type="ECO:0000259" key="5">
    <source>
        <dbReference type="PROSITE" id="PS50931"/>
    </source>
</evidence>
<gene>
    <name evidence="6" type="ORF">BJZ21_000551</name>
</gene>
<dbReference type="SUPFAM" id="SSF53850">
    <property type="entry name" value="Periplasmic binding protein-like II"/>
    <property type="match status" value="1"/>
</dbReference>
<keyword evidence="3" id="KW-0238">DNA-binding</keyword>
<dbReference type="RefSeq" id="WP_179662353.1">
    <property type="nucleotide sequence ID" value="NZ_JACCBG010000001.1"/>
</dbReference>
<accession>A0A7Y9E3C6</accession>